<keyword evidence="3" id="KW-1185">Reference proteome</keyword>
<proteinExistence type="predicted"/>
<dbReference type="AlphaFoldDB" id="A0A165EFD3"/>
<evidence type="ECO:0000313" key="2">
    <source>
        <dbReference type="EMBL" id="KZV86808.1"/>
    </source>
</evidence>
<evidence type="ECO:0000313" key="3">
    <source>
        <dbReference type="Proteomes" id="UP000077266"/>
    </source>
</evidence>
<sequence>MRVLGLCVALTVAASVADAQDLPQRTLSPPVYSAMGSDQSPEPLFLESPTQCRNMSLKDNFTITDFPDECEYPIPHTCRYYIDCAESSLSCGPHGYPVGYGFHYCSLFARDLREFSPGGRAWVLRTMTCLQHALVPIVPALAERVNCRPGPELECGYDSDMACGELKELAFDTHPKCYVDSGVCNLRSVRDYILIAKVVGIGNFFTKQAVQTAFACVKQWLGE</sequence>
<dbReference type="EMBL" id="KV426144">
    <property type="protein sequence ID" value="KZV86808.1"/>
    <property type="molecule type" value="Genomic_DNA"/>
</dbReference>
<evidence type="ECO:0000256" key="1">
    <source>
        <dbReference type="SAM" id="SignalP"/>
    </source>
</evidence>
<dbReference type="OrthoDB" id="2251794at2759"/>
<accession>A0A165EFD3</accession>
<keyword evidence="1" id="KW-0732">Signal</keyword>
<dbReference type="Proteomes" id="UP000077266">
    <property type="component" value="Unassembled WGS sequence"/>
</dbReference>
<organism evidence="2 3">
    <name type="scientific">Exidia glandulosa HHB12029</name>
    <dbReference type="NCBI Taxonomy" id="1314781"/>
    <lineage>
        <taxon>Eukaryota</taxon>
        <taxon>Fungi</taxon>
        <taxon>Dikarya</taxon>
        <taxon>Basidiomycota</taxon>
        <taxon>Agaricomycotina</taxon>
        <taxon>Agaricomycetes</taxon>
        <taxon>Auriculariales</taxon>
        <taxon>Exidiaceae</taxon>
        <taxon>Exidia</taxon>
    </lineage>
</organism>
<feature type="chain" id="PRO_5007857123" description="Extracellular membrane protein CFEM domain-containing protein" evidence="1">
    <location>
        <begin position="20"/>
        <end position="223"/>
    </location>
</feature>
<gene>
    <name evidence="2" type="ORF">EXIGLDRAFT_840486</name>
</gene>
<evidence type="ECO:0008006" key="4">
    <source>
        <dbReference type="Google" id="ProtNLM"/>
    </source>
</evidence>
<protein>
    <recommendedName>
        <fullName evidence="4">Extracellular membrane protein CFEM domain-containing protein</fullName>
    </recommendedName>
</protein>
<dbReference type="STRING" id="1314781.A0A165EFD3"/>
<reference evidence="2 3" key="1">
    <citation type="journal article" date="2016" name="Mol. Biol. Evol.">
        <title>Comparative Genomics of Early-Diverging Mushroom-Forming Fungi Provides Insights into the Origins of Lignocellulose Decay Capabilities.</title>
        <authorList>
            <person name="Nagy L.G."/>
            <person name="Riley R."/>
            <person name="Tritt A."/>
            <person name="Adam C."/>
            <person name="Daum C."/>
            <person name="Floudas D."/>
            <person name="Sun H."/>
            <person name="Yadav J.S."/>
            <person name="Pangilinan J."/>
            <person name="Larsson K.H."/>
            <person name="Matsuura K."/>
            <person name="Barry K."/>
            <person name="Labutti K."/>
            <person name="Kuo R."/>
            <person name="Ohm R.A."/>
            <person name="Bhattacharya S.S."/>
            <person name="Shirouzu T."/>
            <person name="Yoshinaga Y."/>
            <person name="Martin F.M."/>
            <person name="Grigoriev I.V."/>
            <person name="Hibbett D.S."/>
        </authorList>
    </citation>
    <scope>NUCLEOTIDE SEQUENCE [LARGE SCALE GENOMIC DNA]</scope>
    <source>
        <strain evidence="2 3">HHB12029</strain>
    </source>
</reference>
<feature type="signal peptide" evidence="1">
    <location>
        <begin position="1"/>
        <end position="19"/>
    </location>
</feature>
<name>A0A165EFD3_EXIGL</name>
<dbReference type="InParanoid" id="A0A165EFD3"/>